<evidence type="ECO:0008006" key="3">
    <source>
        <dbReference type="Google" id="ProtNLM"/>
    </source>
</evidence>
<gene>
    <name evidence="1" type="ORF">SHI21_02850</name>
</gene>
<organism evidence="1 2">
    <name type="scientific">Bacteriovorax antarcticus</name>
    <dbReference type="NCBI Taxonomy" id="3088717"/>
    <lineage>
        <taxon>Bacteria</taxon>
        <taxon>Pseudomonadati</taxon>
        <taxon>Bdellovibrionota</taxon>
        <taxon>Bacteriovoracia</taxon>
        <taxon>Bacteriovoracales</taxon>
        <taxon>Bacteriovoracaceae</taxon>
        <taxon>Bacteriovorax</taxon>
    </lineage>
</organism>
<dbReference type="Proteomes" id="UP001302274">
    <property type="component" value="Unassembled WGS sequence"/>
</dbReference>
<reference evidence="1 2" key="1">
    <citation type="submission" date="2023-11" db="EMBL/GenBank/DDBJ databases">
        <title>A Novel Polar Bacteriovorax (B. antarcticus) Isolated from the Biocrust in Antarctica.</title>
        <authorList>
            <person name="Mun W."/>
            <person name="Choi S.Y."/>
            <person name="Mitchell R.J."/>
        </authorList>
    </citation>
    <scope>NUCLEOTIDE SEQUENCE [LARGE SCALE GENOMIC DNA]</scope>
    <source>
        <strain evidence="1 2">PP10</strain>
    </source>
</reference>
<sequence>MDIRLITVKEDFEKAYGILNQREYPLSFYEYTLKHDLYQNHQKLKLVGIFKNDDCIGTISYKITPCPSLGKVLEIKEMHHQGISAYVVLMDFIDDIARDENCYSIKICKNEPARLNNSVFDRFENFLKGLIN</sequence>
<dbReference type="EMBL" id="JAYGJQ010000001">
    <property type="protein sequence ID" value="MEA9355118.1"/>
    <property type="molecule type" value="Genomic_DNA"/>
</dbReference>
<protein>
    <recommendedName>
        <fullName evidence="3">N-acetyltransferase domain-containing protein</fullName>
    </recommendedName>
</protein>
<dbReference type="RefSeq" id="WP_323574607.1">
    <property type="nucleotide sequence ID" value="NZ_JAYGJQ010000001.1"/>
</dbReference>
<accession>A0ABU5VRU8</accession>
<keyword evidence="2" id="KW-1185">Reference proteome</keyword>
<proteinExistence type="predicted"/>
<name>A0ABU5VRU8_9BACT</name>
<evidence type="ECO:0000313" key="2">
    <source>
        <dbReference type="Proteomes" id="UP001302274"/>
    </source>
</evidence>
<comment type="caution">
    <text evidence="1">The sequence shown here is derived from an EMBL/GenBank/DDBJ whole genome shotgun (WGS) entry which is preliminary data.</text>
</comment>
<evidence type="ECO:0000313" key="1">
    <source>
        <dbReference type="EMBL" id="MEA9355118.1"/>
    </source>
</evidence>